<dbReference type="InterPro" id="IPR051474">
    <property type="entry name" value="Anti-sigma-K/W_factor"/>
</dbReference>
<keyword evidence="4" id="KW-1185">Reference proteome</keyword>
<accession>A0A1I7N101</accession>
<feature type="transmembrane region" description="Helical" evidence="1">
    <location>
        <begin position="92"/>
        <end position="114"/>
    </location>
</feature>
<evidence type="ECO:0000256" key="1">
    <source>
        <dbReference type="SAM" id="Phobius"/>
    </source>
</evidence>
<organism evidence="3 4">
    <name type="scientific">Devosia crocina</name>
    <dbReference type="NCBI Taxonomy" id="429728"/>
    <lineage>
        <taxon>Bacteria</taxon>
        <taxon>Pseudomonadati</taxon>
        <taxon>Pseudomonadota</taxon>
        <taxon>Alphaproteobacteria</taxon>
        <taxon>Hyphomicrobiales</taxon>
        <taxon>Devosiaceae</taxon>
        <taxon>Devosia</taxon>
    </lineage>
</organism>
<dbReference type="RefSeq" id="WP_092420418.1">
    <property type="nucleotide sequence ID" value="NZ_FPCK01000001.1"/>
</dbReference>
<dbReference type="GO" id="GO:0005886">
    <property type="term" value="C:plasma membrane"/>
    <property type="evidence" value="ECO:0007669"/>
    <property type="project" value="InterPro"/>
</dbReference>
<keyword evidence="1" id="KW-0812">Transmembrane</keyword>
<dbReference type="GO" id="GO:0006417">
    <property type="term" value="P:regulation of translation"/>
    <property type="evidence" value="ECO:0007669"/>
    <property type="project" value="TreeGrafter"/>
</dbReference>
<keyword evidence="1" id="KW-0472">Membrane</keyword>
<name>A0A1I7N101_9HYPH</name>
<dbReference type="PANTHER" id="PTHR37461">
    <property type="entry name" value="ANTI-SIGMA-K FACTOR RSKA"/>
    <property type="match status" value="1"/>
</dbReference>
<dbReference type="OrthoDB" id="9816387at2"/>
<evidence type="ECO:0000313" key="4">
    <source>
        <dbReference type="Proteomes" id="UP000199074"/>
    </source>
</evidence>
<gene>
    <name evidence="3" type="ORF">SAMN05216456_0476</name>
</gene>
<reference evidence="3 4" key="1">
    <citation type="submission" date="2016-10" db="EMBL/GenBank/DDBJ databases">
        <authorList>
            <person name="de Groot N.N."/>
        </authorList>
    </citation>
    <scope>NUCLEOTIDE SEQUENCE [LARGE SCALE GENOMIC DNA]</scope>
    <source>
        <strain evidence="3 4">IPL20</strain>
    </source>
</reference>
<dbReference type="GO" id="GO:0016989">
    <property type="term" value="F:sigma factor antagonist activity"/>
    <property type="evidence" value="ECO:0007669"/>
    <property type="project" value="TreeGrafter"/>
</dbReference>
<dbReference type="Pfam" id="PF10099">
    <property type="entry name" value="RskA_C"/>
    <property type="match status" value="1"/>
</dbReference>
<sequence>MSEHEQATKGDEARSRVAEYVLGLLNAREHEATKTLIAASPALQAEEAFWLDHFAPLDDQVAPVSPPPHLFGTIEKRLFGSANRAGWWDSLVLWRSVAAGALCVAAAAVGFSVLQPRPDSAALANQLVAALEAEGSDVQFLALYDGTGEVRLTALSGAEVPGRAYELWAIQGGAAPISMGLVPINARSTVELSDTVRSGWGEGSVLAITLEPEGGAPGGIPSGPVVAQGAVTRI</sequence>
<dbReference type="PANTHER" id="PTHR37461:SF1">
    <property type="entry name" value="ANTI-SIGMA-K FACTOR RSKA"/>
    <property type="match status" value="1"/>
</dbReference>
<dbReference type="EMBL" id="FPCK01000001">
    <property type="protein sequence ID" value="SFV28256.1"/>
    <property type="molecule type" value="Genomic_DNA"/>
</dbReference>
<evidence type="ECO:0000313" key="3">
    <source>
        <dbReference type="EMBL" id="SFV28256.1"/>
    </source>
</evidence>
<feature type="domain" description="Anti-sigma K factor RskA C-terminal" evidence="2">
    <location>
        <begin position="98"/>
        <end position="225"/>
    </location>
</feature>
<protein>
    <submittedName>
        <fullName evidence="3">Anti-sigma-K factor RskA</fullName>
    </submittedName>
</protein>
<proteinExistence type="predicted"/>
<keyword evidence="1" id="KW-1133">Transmembrane helix</keyword>
<evidence type="ECO:0000259" key="2">
    <source>
        <dbReference type="Pfam" id="PF10099"/>
    </source>
</evidence>
<dbReference type="STRING" id="429728.SAMN05216456_0476"/>
<dbReference type="AlphaFoldDB" id="A0A1I7N101"/>
<dbReference type="Proteomes" id="UP000199074">
    <property type="component" value="Unassembled WGS sequence"/>
</dbReference>
<dbReference type="InterPro" id="IPR018764">
    <property type="entry name" value="RskA_C"/>
</dbReference>